<dbReference type="GO" id="GO:0000266">
    <property type="term" value="P:mitochondrial fission"/>
    <property type="evidence" value="ECO:0007669"/>
    <property type="project" value="UniProtKB-UniRule"/>
</dbReference>
<keyword evidence="7" id="KW-1185">Reference proteome</keyword>
<feature type="compositionally biased region" description="Low complexity" evidence="5">
    <location>
        <begin position="752"/>
        <end position="763"/>
    </location>
</feature>
<feature type="compositionally biased region" description="Basic and acidic residues" evidence="5">
    <location>
        <begin position="472"/>
        <end position="502"/>
    </location>
</feature>
<dbReference type="InterPro" id="IPR029199">
    <property type="entry name" value="THRAP3_BCLAF1"/>
</dbReference>
<keyword evidence="3" id="KW-0496">Mitochondrion</keyword>
<feature type="region of interest" description="Disordered" evidence="5">
    <location>
        <begin position="1143"/>
        <end position="1170"/>
    </location>
</feature>
<feature type="compositionally biased region" description="Basic and acidic residues" evidence="5">
    <location>
        <begin position="47"/>
        <end position="63"/>
    </location>
</feature>
<feature type="compositionally biased region" description="Low complexity" evidence="5">
    <location>
        <begin position="135"/>
        <end position="154"/>
    </location>
</feature>
<comment type="similarity">
    <text evidence="1 3">Belongs to the MTFR1 family.</text>
</comment>
<dbReference type="AlphaFoldDB" id="S7P669"/>
<organism evidence="6 7">
    <name type="scientific">Myotis brandtii</name>
    <name type="common">Brandt's bat</name>
    <dbReference type="NCBI Taxonomy" id="109478"/>
    <lineage>
        <taxon>Eukaryota</taxon>
        <taxon>Metazoa</taxon>
        <taxon>Chordata</taxon>
        <taxon>Craniata</taxon>
        <taxon>Vertebrata</taxon>
        <taxon>Euteleostomi</taxon>
        <taxon>Mammalia</taxon>
        <taxon>Eutheria</taxon>
        <taxon>Laurasiatheria</taxon>
        <taxon>Chiroptera</taxon>
        <taxon>Yangochiroptera</taxon>
        <taxon>Vespertilionidae</taxon>
        <taxon>Myotis</taxon>
    </lineage>
</organism>
<feature type="compositionally biased region" description="Basic and acidic residues" evidence="5">
    <location>
        <begin position="160"/>
        <end position="196"/>
    </location>
</feature>
<dbReference type="GO" id="GO:0016592">
    <property type="term" value="C:mediator complex"/>
    <property type="evidence" value="ECO:0007669"/>
    <property type="project" value="TreeGrafter"/>
</dbReference>
<keyword evidence="4" id="KW-0175">Coiled coil</keyword>
<dbReference type="GO" id="GO:0003712">
    <property type="term" value="F:transcription coregulator activity"/>
    <property type="evidence" value="ECO:0007669"/>
    <property type="project" value="TreeGrafter"/>
</dbReference>
<dbReference type="GO" id="GO:0003677">
    <property type="term" value="F:DNA binding"/>
    <property type="evidence" value="ECO:0007669"/>
    <property type="project" value="TreeGrafter"/>
</dbReference>
<feature type="region of interest" description="Disordered" evidence="5">
    <location>
        <begin position="697"/>
        <end position="792"/>
    </location>
</feature>
<proteinExistence type="inferred from homology"/>
<evidence type="ECO:0000256" key="5">
    <source>
        <dbReference type="SAM" id="MobiDB-lite"/>
    </source>
</evidence>
<reference evidence="6 7" key="1">
    <citation type="journal article" date="2013" name="Nat. Commun.">
        <title>Genome analysis reveals insights into physiology and longevity of the Brandt's bat Myotis brandtii.</title>
        <authorList>
            <person name="Seim I."/>
            <person name="Fang X."/>
            <person name="Xiong Z."/>
            <person name="Lobanov A.V."/>
            <person name="Huang Z."/>
            <person name="Ma S."/>
            <person name="Feng Y."/>
            <person name="Turanov A.A."/>
            <person name="Zhu Y."/>
            <person name="Lenz T.L."/>
            <person name="Gerashchenko M.V."/>
            <person name="Fan D."/>
            <person name="Hee Yim S."/>
            <person name="Yao X."/>
            <person name="Jordan D."/>
            <person name="Xiong Y."/>
            <person name="Ma Y."/>
            <person name="Lyapunov A.N."/>
            <person name="Chen G."/>
            <person name="Kulakova O.I."/>
            <person name="Sun Y."/>
            <person name="Lee S.G."/>
            <person name="Bronson R.T."/>
            <person name="Moskalev A.A."/>
            <person name="Sunyaev S.R."/>
            <person name="Zhang G."/>
            <person name="Krogh A."/>
            <person name="Wang J."/>
            <person name="Gladyshev V.N."/>
        </authorList>
    </citation>
    <scope>NUCLEOTIDE SEQUENCE [LARGE SCALE GENOMIC DNA]</scope>
</reference>
<feature type="compositionally biased region" description="Polar residues" evidence="5">
    <location>
        <begin position="1236"/>
        <end position="1249"/>
    </location>
</feature>
<evidence type="ECO:0000256" key="3">
    <source>
        <dbReference type="RuleBase" id="RU369053"/>
    </source>
</evidence>
<dbReference type="GO" id="GO:0009060">
    <property type="term" value="P:aerobic respiration"/>
    <property type="evidence" value="ECO:0007669"/>
    <property type="project" value="UniProtKB-UniRule"/>
</dbReference>
<feature type="compositionally biased region" description="Basic and acidic residues" evidence="5">
    <location>
        <begin position="353"/>
        <end position="373"/>
    </location>
</feature>
<evidence type="ECO:0000256" key="4">
    <source>
        <dbReference type="SAM" id="Coils"/>
    </source>
</evidence>
<sequence length="1261" mass="144073">MGRSNSRSHSSRSKSRSQSSSRSRSRSHSRKKRYSSRSRSRTYSRSRSRDRIYSRDYRRDYRNNRGMRRPYGYRGRGRGYYQGGGGRYHRGGYRPVWNRRHSRSPRRGRSRSRSPKRRSVSSQRSRSRSRRSYRSSRSPRSSSSRSSSPYSKSPVSKRRGSQEKQTKKSEGEPQEESPLKNKSQEEPKDTFEHDPSESIDEFNKSSATSGDIWPGLSAYDNSPRSPHSPSPIATPPSQSSSCSDAPMLSTVHSAKNTPSQHSHSIQHSPERSGSGSVGNGSSRYSPSQNSPIHHIPSRRSPAKTITPQNAPRDEARGRSSFYPDGGDQETAKTGKFLKRFTDEESRVFLLDRGNTRDKEAPKEKGSEKGRAEGEWEDQEALDYFSDKESGKQKFNDSEGDDTEETEDYRQFRKSVLADQGKNFATTSHRNTEEEGNKYKSKVSLKGNRESDGFREEKNYKLKETGYVVERPSTTKDKHKEDDKNSERITVKKETQSPEQVKSEKLKDLFDYSPPLHKNLDAREKSTFREESPLRIKMIASDSHRPEVKLKMAPVPLDDSNRPASLTKDRLLASTLVHSVKKEQEFRSIFDHIKLPQASKSTSESFIQHIVSLVHHVKEQYFKSPAMTLNERFTSYQKATEEHSTRQKSPEIHRRIDISPSALRKHTRLAGEERVFKEEIQKGDKKLRCDSADLRHDIDRRRKERSKERGDSKGSRESSGSRKQEKTPKDYKEYKSYKDDSKHKSREQDHSRSSSSSASPSSPSSREEKESKKEREEEFKTHHELKEYSGFAGVSRPRGTFFRIRGRGRARGVFAGTNTGPNNSNTTFQKRPKEEEWDPEYTPKSKKYFLHDDRDDGVDYWAKRGRGRGTFQRGRGRFNFKKSGSSPKWTHDKYQGDGIVEDEEETMENNEEKKDRRKEEKLLQIWGNKGYGSARSIVRIIGKILPLEACRRPDFELIPLLNSVDSGNCGSVVPSFADILCVANDEESIYLRFRNGVWKNEEEETEVFHPLQLVRDPPSPGLRHNKPMKNSQPVNEAAIKKIAALEDELTFLRSQIAAIVQMQELKNSTNSGSFDSTDGPSGLGQVSSSGTAQLSVKPDPFSSSVLPAPPPPPPPLPPQFSSLQPPCSLVQPEYTHICDSDNTATEVKKQHPGASKTNYNRHSKNQKNKDVPNMLDVLKDMNKIKLRAIERSPGGRPIRKRKRHSSQWDPVSLISQALKQKFAFQEDDSFEKENRSWESSPFSSPETSRLSSNNVKLIFQFF</sequence>
<feature type="region of interest" description="Disordered" evidence="5">
    <location>
        <begin position="1226"/>
        <end position="1249"/>
    </location>
</feature>
<dbReference type="Pfam" id="PF05308">
    <property type="entry name" value="Mito_fiss_reg"/>
    <property type="match status" value="1"/>
</dbReference>
<feature type="compositionally biased region" description="Basic residues" evidence="5">
    <location>
        <begin position="87"/>
        <end position="134"/>
    </location>
</feature>
<comment type="similarity">
    <text evidence="2">Belongs to the BCLAF1/THRAP3 family.</text>
</comment>
<dbReference type="PANTHER" id="PTHR15268">
    <property type="entry name" value="THRAP3/BCLAF1"/>
    <property type="match status" value="1"/>
</dbReference>
<feature type="compositionally biased region" description="Basic and acidic residues" evidence="5">
    <location>
        <begin position="384"/>
        <end position="396"/>
    </location>
</feature>
<feature type="compositionally biased region" description="Polar residues" evidence="5">
    <location>
        <begin position="1067"/>
        <end position="1093"/>
    </location>
</feature>
<feature type="region of interest" description="Disordered" evidence="5">
    <location>
        <begin position="871"/>
        <end position="893"/>
    </location>
</feature>
<gene>
    <name evidence="6" type="ORF">D623_10035704</name>
</gene>
<feature type="compositionally biased region" description="Basic and acidic residues" evidence="5">
    <location>
        <begin position="764"/>
        <end position="786"/>
    </location>
</feature>
<feature type="region of interest" description="Disordered" evidence="5">
    <location>
        <begin position="1012"/>
        <end position="1033"/>
    </location>
</feature>
<feature type="compositionally biased region" description="Basic and acidic residues" evidence="5">
    <location>
        <begin position="446"/>
        <end position="463"/>
    </location>
</feature>
<protein>
    <recommendedName>
        <fullName evidence="3">Mitochondrial fission regulator</fullName>
    </recommendedName>
</protein>
<feature type="compositionally biased region" description="Basic and acidic residues" evidence="5">
    <location>
        <begin position="697"/>
        <end position="751"/>
    </location>
</feature>
<feature type="compositionally biased region" description="Pro residues" evidence="5">
    <location>
        <begin position="1106"/>
        <end position="1117"/>
    </location>
</feature>
<evidence type="ECO:0000256" key="2">
    <source>
        <dbReference type="ARBA" id="ARBA00006481"/>
    </source>
</evidence>
<evidence type="ECO:0000313" key="7">
    <source>
        <dbReference type="Proteomes" id="UP000052978"/>
    </source>
</evidence>
<feature type="region of interest" description="Disordered" evidence="5">
    <location>
        <begin position="811"/>
        <end position="841"/>
    </location>
</feature>
<feature type="region of interest" description="Disordered" evidence="5">
    <location>
        <begin position="1"/>
        <end position="502"/>
    </location>
</feature>
<dbReference type="GO" id="GO:0005739">
    <property type="term" value="C:mitochondrion"/>
    <property type="evidence" value="ECO:0007669"/>
    <property type="project" value="UniProtKB-SubCell"/>
</dbReference>
<name>S7P669_MYOBR</name>
<dbReference type="Pfam" id="PF15440">
    <property type="entry name" value="THRAP3_BCLAF1"/>
    <property type="match status" value="1"/>
</dbReference>
<dbReference type="InterPro" id="IPR007972">
    <property type="entry name" value="Mtfr1"/>
</dbReference>
<feature type="region of interest" description="Disordered" evidence="5">
    <location>
        <begin position="1189"/>
        <end position="1208"/>
    </location>
</feature>
<comment type="function">
    <text evidence="3">Plays a role in mitochondrial aerobic respiration. Regulates mitochondrial organization and fission.</text>
</comment>
<feature type="compositionally biased region" description="Acidic residues" evidence="5">
    <location>
        <begin position="397"/>
        <end position="406"/>
    </location>
</feature>
<dbReference type="GO" id="GO:0045944">
    <property type="term" value="P:positive regulation of transcription by RNA polymerase II"/>
    <property type="evidence" value="ECO:0007669"/>
    <property type="project" value="TreeGrafter"/>
</dbReference>
<feature type="compositionally biased region" description="Basic residues" evidence="5">
    <location>
        <begin position="23"/>
        <end position="46"/>
    </location>
</feature>
<feature type="coiled-coil region" evidence="4">
    <location>
        <begin position="1034"/>
        <end position="1061"/>
    </location>
</feature>
<dbReference type="eggNOG" id="ENOG502QZG7">
    <property type="taxonomic scope" value="Eukaryota"/>
</dbReference>
<feature type="region of interest" description="Disordered" evidence="5">
    <location>
        <begin position="1067"/>
        <end position="1118"/>
    </location>
</feature>
<dbReference type="PANTHER" id="PTHR15268:SF4">
    <property type="entry name" value="BCL-2-ASSOCIATED TRANSCRIPTION FACTOR 1"/>
    <property type="match status" value="1"/>
</dbReference>
<evidence type="ECO:0000313" key="6">
    <source>
        <dbReference type="EMBL" id="EPQ03252.1"/>
    </source>
</evidence>
<comment type="subcellular location">
    <subcellularLocation>
        <location evidence="3">Mitochondrion</location>
    </subcellularLocation>
</comment>
<accession>S7P669</accession>
<dbReference type="Proteomes" id="UP000052978">
    <property type="component" value="Unassembled WGS sequence"/>
</dbReference>
<feature type="compositionally biased region" description="Low complexity" evidence="5">
    <location>
        <begin position="811"/>
        <end position="826"/>
    </location>
</feature>
<evidence type="ECO:0000256" key="1">
    <source>
        <dbReference type="ARBA" id="ARBA00005807"/>
    </source>
</evidence>
<dbReference type="EMBL" id="KE161334">
    <property type="protein sequence ID" value="EPQ03252.1"/>
    <property type="molecule type" value="Genomic_DNA"/>
</dbReference>